<name>A0A9X1F9J1_9FLAO</name>
<dbReference type="EMBL" id="JAGSPD010000005">
    <property type="protein sequence ID" value="MBV7269068.1"/>
    <property type="molecule type" value="Genomic_DNA"/>
</dbReference>
<dbReference type="RefSeq" id="WP_218545613.1">
    <property type="nucleotide sequence ID" value="NZ_JAGSPD010000005.1"/>
</dbReference>
<gene>
    <name evidence="2" type="ORF">KCG49_07700</name>
</gene>
<evidence type="ECO:0000256" key="1">
    <source>
        <dbReference type="SAM" id="Phobius"/>
    </source>
</evidence>
<comment type="caution">
    <text evidence="2">The sequence shown here is derived from an EMBL/GenBank/DDBJ whole genome shotgun (WGS) entry which is preliminary data.</text>
</comment>
<feature type="transmembrane region" description="Helical" evidence="1">
    <location>
        <begin position="21"/>
        <end position="43"/>
    </location>
</feature>
<keyword evidence="1" id="KW-0812">Transmembrane</keyword>
<proteinExistence type="predicted"/>
<keyword evidence="1" id="KW-0472">Membrane</keyword>
<accession>A0A9X1F9J1</accession>
<dbReference type="Proteomes" id="UP001138894">
    <property type="component" value="Unassembled WGS sequence"/>
</dbReference>
<evidence type="ECO:0000313" key="2">
    <source>
        <dbReference type="EMBL" id="MBV7269068.1"/>
    </source>
</evidence>
<organism evidence="2 3">
    <name type="scientific">Winogradskyella luteola</name>
    <dbReference type="NCBI Taxonomy" id="2828330"/>
    <lineage>
        <taxon>Bacteria</taxon>
        <taxon>Pseudomonadati</taxon>
        <taxon>Bacteroidota</taxon>
        <taxon>Flavobacteriia</taxon>
        <taxon>Flavobacteriales</taxon>
        <taxon>Flavobacteriaceae</taxon>
        <taxon>Winogradskyella</taxon>
    </lineage>
</organism>
<keyword evidence="1" id="KW-1133">Transmembrane helix</keyword>
<dbReference type="AlphaFoldDB" id="A0A9X1F9J1"/>
<reference evidence="2" key="1">
    <citation type="submission" date="2021-04" db="EMBL/GenBank/DDBJ databases">
        <authorList>
            <person name="Pira H."/>
            <person name="Risdian C."/>
            <person name="Wink J."/>
        </authorList>
    </citation>
    <scope>NUCLEOTIDE SEQUENCE</scope>
    <source>
        <strain evidence="2">WHY3</strain>
    </source>
</reference>
<protein>
    <submittedName>
        <fullName evidence="2">Uncharacterized protein</fullName>
    </submittedName>
</protein>
<evidence type="ECO:0000313" key="3">
    <source>
        <dbReference type="Proteomes" id="UP001138894"/>
    </source>
</evidence>
<sequence length="116" mass="13653">MAVLKKLNLKYRLKGSTLMETLVATVLIVLIFVMASMILNNLFSNTIRNSTQAIDNHLNELQYLHQHEQLRLPYSETFQNWEISIDRYKENNQFYIEFEALNPKTDKTITITQSEN</sequence>
<keyword evidence="3" id="KW-1185">Reference proteome</keyword>